<dbReference type="CDD" id="cd01310">
    <property type="entry name" value="TatD_DNAse"/>
    <property type="match status" value="1"/>
</dbReference>
<gene>
    <name evidence="4" type="ORF">CO137_01325</name>
</gene>
<evidence type="ECO:0000256" key="1">
    <source>
        <dbReference type="ARBA" id="ARBA00022723"/>
    </source>
</evidence>
<feature type="binding site" evidence="3">
    <location>
        <position position="6"/>
    </location>
    <ligand>
        <name>a divalent metal cation</name>
        <dbReference type="ChEBI" id="CHEBI:60240"/>
        <label>1</label>
    </ligand>
</feature>
<sequence>MIIDSHSHIQFKTFGEEEKDLIKRTLEKGVWMNTVGTQSTTSRKAVEIAEKYEGVFATIGVHPTHIFSTEVEEEGSTFKSRSEVFDYDFYKELAKSPKVIGIGETGMDGFHIPKNLDKKDVFAKQKEVFLLHYKLAQEMNLPLVIHVRDANEELIEVLNKLPKPICGVVHCYTSDWKNAQKYLDFGLYLGFTGIVTFPPKKTDPQPQLDLLEVVKNCPLDKMLVETDAPFLAPQKYRGEKCEPWMVEEVVKFIAEFRGLDEEDFNNQVLKNTKKLFNIK</sequence>
<evidence type="ECO:0000256" key="2">
    <source>
        <dbReference type="ARBA" id="ARBA00022801"/>
    </source>
</evidence>
<organism evidence="4 5">
    <name type="scientific">Candidatus Magasanikbacteria bacterium CG_4_9_14_3_um_filter_32_9</name>
    <dbReference type="NCBI Taxonomy" id="1974644"/>
    <lineage>
        <taxon>Bacteria</taxon>
        <taxon>Candidatus Magasanikiibacteriota</taxon>
    </lineage>
</organism>
<dbReference type="PROSITE" id="PS01090">
    <property type="entry name" value="TATD_2"/>
    <property type="match status" value="1"/>
</dbReference>
<feature type="binding site" evidence="3">
    <location>
        <position position="8"/>
    </location>
    <ligand>
        <name>a divalent metal cation</name>
        <dbReference type="ChEBI" id="CHEBI:60240"/>
        <label>1</label>
    </ligand>
</feature>
<dbReference type="InterPro" id="IPR001130">
    <property type="entry name" value="TatD-like"/>
</dbReference>
<dbReference type="AlphaFoldDB" id="A0A2M7Z752"/>
<dbReference type="FunFam" id="3.20.20.140:FF:000005">
    <property type="entry name" value="TatD family hydrolase"/>
    <property type="match status" value="1"/>
</dbReference>
<feature type="binding site" evidence="3">
    <location>
        <position position="146"/>
    </location>
    <ligand>
        <name>a divalent metal cation</name>
        <dbReference type="ChEBI" id="CHEBI:60240"/>
        <label>2</label>
    </ligand>
</feature>
<dbReference type="NCBIfam" id="TIGR00010">
    <property type="entry name" value="YchF/TatD family DNA exonuclease"/>
    <property type="match status" value="1"/>
</dbReference>
<dbReference type="SUPFAM" id="SSF51556">
    <property type="entry name" value="Metallo-dependent hydrolases"/>
    <property type="match status" value="1"/>
</dbReference>
<feature type="binding site" evidence="3">
    <location>
        <position position="170"/>
    </location>
    <ligand>
        <name>a divalent metal cation</name>
        <dbReference type="ChEBI" id="CHEBI:60240"/>
        <label>2</label>
    </ligand>
</feature>
<protein>
    <recommendedName>
        <fullName evidence="6">Hydrolase TatD</fullName>
    </recommendedName>
</protein>
<dbReference type="PANTHER" id="PTHR46124">
    <property type="entry name" value="D-AMINOACYL-TRNA DEACYLASE"/>
    <property type="match status" value="1"/>
</dbReference>
<reference evidence="5" key="1">
    <citation type="submission" date="2017-09" db="EMBL/GenBank/DDBJ databases">
        <title>Depth-based differentiation of microbial function through sediment-hosted aquifers and enrichment of novel symbionts in the deep terrestrial subsurface.</title>
        <authorList>
            <person name="Probst A.J."/>
            <person name="Ladd B."/>
            <person name="Jarett J.K."/>
            <person name="Geller-Mcgrath D.E."/>
            <person name="Sieber C.M.K."/>
            <person name="Emerson J.B."/>
            <person name="Anantharaman K."/>
            <person name="Thomas B.C."/>
            <person name="Malmstrom R."/>
            <person name="Stieglmeier M."/>
            <person name="Klingl A."/>
            <person name="Woyke T."/>
            <person name="Ryan C.M."/>
            <person name="Banfield J.F."/>
        </authorList>
    </citation>
    <scope>NUCLEOTIDE SEQUENCE [LARGE SCALE GENOMIC DNA]</scope>
</reference>
<name>A0A2M7Z752_9BACT</name>
<feature type="binding site" evidence="3">
    <location>
        <position position="104"/>
    </location>
    <ligand>
        <name>a divalent metal cation</name>
        <dbReference type="ChEBI" id="CHEBI:60240"/>
        <label>1</label>
    </ligand>
</feature>
<dbReference type="EMBL" id="PFVJ01000030">
    <property type="protein sequence ID" value="PJA89984.1"/>
    <property type="molecule type" value="Genomic_DNA"/>
</dbReference>
<evidence type="ECO:0008006" key="6">
    <source>
        <dbReference type="Google" id="ProtNLM"/>
    </source>
</evidence>
<feature type="binding site" evidence="3">
    <location>
        <position position="227"/>
    </location>
    <ligand>
        <name>a divalent metal cation</name>
        <dbReference type="ChEBI" id="CHEBI:60240"/>
        <label>1</label>
    </ligand>
</feature>
<dbReference type="PIRSF" id="PIRSF005902">
    <property type="entry name" value="DNase_TatD"/>
    <property type="match status" value="1"/>
</dbReference>
<evidence type="ECO:0000256" key="3">
    <source>
        <dbReference type="PIRSR" id="PIRSR005902-1"/>
    </source>
</evidence>
<dbReference type="Gene3D" id="3.20.20.140">
    <property type="entry name" value="Metal-dependent hydrolases"/>
    <property type="match status" value="1"/>
</dbReference>
<comment type="caution">
    <text evidence="4">The sequence shown here is derived from an EMBL/GenBank/DDBJ whole genome shotgun (WGS) entry which is preliminary data.</text>
</comment>
<dbReference type="Pfam" id="PF01026">
    <property type="entry name" value="TatD_DNase"/>
    <property type="match status" value="1"/>
</dbReference>
<keyword evidence="2" id="KW-0378">Hydrolase</keyword>
<evidence type="ECO:0000313" key="5">
    <source>
        <dbReference type="Proteomes" id="UP000230843"/>
    </source>
</evidence>
<accession>A0A2M7Z752</accession>
<dbReference type="Proteomes" id="UP000230843">
    <property type="component" value="Unassembled WGS sequence"/>
</dbReference>
<dbReference type="GO" id="GO:0046872">
    <property type="term" value="F:metal ion binding"/>
    <property type="evidence" value="ECO:0007669"/>
    <property type="project" value="UniProtKB-KW"/>
</dbReference>
<keyword evidence="1 3" id="KW-0479">Metal-binding</keyword>
<dbReference type="InterPro" id="IPR018228">
    <property type="entry name" value="DNase_TatD-rel_CS"/>
</dbReference>
<dbReference type="PANTHER" id="PTHR46124:SF2">
    <property type="entry name" value="D-AMINOACYL-TRNA DEACYLASE"/>
    <property type="match status" value="1"/>
</dbReference>
<dbReference type="InterPro" id="IPR032466">
    <property type="entry name" value="Metal_Hydrolase"/>
</dbReference>
<dbReference type="GO" id="GO:0016788">
    <property type="term" value="F:hydrolase activity, acting on ester bonds"/>
    <property type="evidence" value="ECO:0007669"/>
    <property type="project" value="InterPro"/>
</dbReference>
<evidence type="ECO:0000313" key="4">
    <source>
        <dbReference type="EMBL" id="PJA89984.1"/>
    </source>
</evidence>
<dbReference type="InterPro" id="IPR015991">
    <property type="entry name" value="TatD/YcfH-like"/>
</dbReference>
<proteinExistence type="predicted"/>
<dbReference type="GO" id="GO:0004536">
    <property type="term" value="F:DNA nuclease activity"/>
    <property type="evidence" value="ECO:0007669"/>
    <property type="project" value="InterPro"/>
</dbReference>